<evidence type="ECO:0000256" key="1">
    <source>
        <dbReference type="ARBA" id="ARBA00004141"/>
    </source>
</evidence>
<keyword evidence="10" id="KW-1185">Reference proteome</keyword>
<gene>
    <name evidence="9" type="ORF">SAMD00023353_1200490</name>
</gene>
<dbReference type="STRING" id="77044.A0A1S8A746"/>
<dbReference type="Pfam" id="PF07690">
    <property type="entry name" value="MFS_1"/>
    <property type="match status" value="1"/>
</dbReference>
<keyword evidence="3 7" id="KW-0812">Transmembrane</keyword>
<keyword evidence="5 7" id="KW-0472">Membrane</keyword>
<dbReference type="GO" id="GO:0022857">
    <property type="term" value="F:transmembrane transporter activity"/>
    <property type="evidence" value="ECO:0007669"/>
    <property type="project" value="InterPro"/>
</dbReference>
<dbReference type="EMBL" id="DF977457">
    <property type="protein sequence ID" value="GAW25735.1"/>
    <property type="molecule type" value="Genomic_DNA"/>
</dbReference>
<evidence type="ECO:0000256" key="5">
    <source>
        <dbReference type="ARBA" id="ARBA00023136"/>
    </source>
</evidence>
<proteinExistence type="predicted"/>
<evidence type="ECO:0000256" key="7">
    <source>
        <dbReference type="SAM" id="Phobius"/>
    </source>
</evidence>
<evidence type="ECO:0000313" key="9">
    <source>
        <dbReference type="EMBL" id="GAW25735.1"/>
    </source>
</evidence>
<dbReference type="InterPro" id="IPR020846">
    <property type="entry name" value="MFS_dom"/>
</dbReference>
<protein>
    <submittedName>
        <fullName evidence="9">Putative mfs transporter protein</fullName>
    </submittedName>
</protein>
<feature type="transmembrane region" description="Helical" evidence="7">
    <location>
        <begin position="151"/>
        <end position="170"/>
    </location>
</feature>
<evidence type="ECO:0000256" key="4">
    <source>
        <dbReference type="ARBA" id="ARBA00022989"/>
    </source>
</evidence>
<dbReference type="Proteomes" id="UP000054516">
    <property type="component" value="Unassembled WGS sequence"/>
</dbReference>
<dbReference type="Gene3D" id="1.20.1250.20">
    <property type="entry name" value="MFS general substrate transporter like domains"/>
    <property type="match status" value="1"/>
</dbReference>
<dbReference type="PANTHER" id="PTHR43791:SF46">
    <property type="entry name" value="MAJOR FACILITATOR SUPERFAMILY (MFS) PROFILE DOMAIN-CONTAINING PROTEIN-RELATED"/>
    <property type="match status" value="1"/>
</dbReference>
<comment type="subcellular location">
    <subcellularLocation>
        <location evidence="1">Membrane</location>
        <topology evidence="1">Multi-pass membrane protein</topology>
    </subcellularLocation>
</comment>
<dbReference type="AlphaFoldDB" id="A0A1S8A746"/>
<dbReference type="InterPro" id="IPR036259">
    <property type="entry name" value="MFS_trans_sf"/>
</dbReference>
<evidence type="ECO:0000256" key="6">
    <source>
        <dbReference type="SAM" id="MobiDB-lite"/>
    </source>
</evidence>
<reference evidence="9" key="1">
    <citation type="submission" date="2016-03" db="EMBL/GenBank/DDBJ databases">
        <title>Draft genome sequence of Rosellinia necatrix.</title>
        <authorList>
            <person name="Kanematsu S."/>
        </authorList>
    </citation>
    <scope>NUCLEOTIDE SEQUENCE [LARGE SCALE GENOMIC DNA]</scope>
    <source>
        <strain evidence="9">W97</strain>
    </source>
</reference>
<feature type="transmembrane region" description="Helical" evidence="7">
    <location>
        <begin position="58"/>
        <end position="79"/>
    </location>
</feature>
<evidence type="ECO:0000256" key="2">
    <source>
        <dbReference type="ARBA" id="ARBA00022448"/>
    </source>
</evidence>
<dbReference type="OrthoDB" id="2962993at2759"/>
<feature type="transmembrane region" description="Helical" evidence="7">
    <location>
        <begin position="126"/>
        <end position="145"/>
    </location>
</feature>
<evidence type="ECO:0000256" key="3">
    <source>
        <dbReference type="ARBA" id="ARBA00022692"/>
    </source>
</evidence>
<organism evidence="9">
    <name type="scientific">Rosellinia necatrix</name>
    <name type="common">White root-rot fungus</name>
    <dbReference type="NCBI Taxonomy" id="77044"/>
    <lineage>
        <taxon>Eukaryota</taxon>
        <taxon>Fungi</taxon>
        <taxon>Dikarya</taxon>
        <taxon>Ascomycota</taxon>
        <taxon>Pezizomycotina</taxon>
        <taxon>Sordariomycetes</taxon>
        <taxon>Xylariomycetidae</taxon>
        <taxon>Xylariales</taxon>
        <taxon>Xylariaceae</taxon>
        <taxon>Rosellinia</taxon>
    </lineage>
</organism>
<feature type="region of interest" description="Disordered" evidence="6">
    <location>
        <begin position="1"/>
        <end position="40"/>
    </location>
</feature>
<dbReference type="GO" id="GO:0005886">
    <property type="term" value="C:plasma membrane"/>
    <property type="evidence" value="ECO:0007669"/>
    <property type="project" value="TreeGrafter"/>
</dbReference>
<feature type="domain" description="Major facilitator superfamily (MFS) profile" evidence="8">
    <location>
        <begin position="60"/>
        <end position="179"/>
    </location>
</feature>
<feature type="transmembrane region" description="Helical" evidence="7">
    <location>
        <begin position="99"/>
        <end position="119"/>
    </location>
</feature>
<dbReference type="PANTHER" id="PTHR43791">
    <property type="entry name" value="PERMEASE-RELATED"/>
    <property type="match status" value="1"/>
</dbReference>
<keyword evidence="2" id="KW-0813">Transport</keyword>
<keyword evidence="4 7" id="KW-1133">Transmembrane helix</keyword>
<dbReference type="SUPFAM" id="SSF103473">
    <property type="entry name" value="MFS general substrate transporter"/>
    <property type="match status" value="1"/>
</dbReference>
<evidence type="ECO:0000313" key="10">
    <source>
        <dbReference type="Proteomes" id="UP000054516"/>
    </source>
</evidence>
<accession>A0A1S8A746</accession>
<sequence>MAVAKRPAGTNIDNGKGEAAVPTNNTYHPGTVDSDYDETNVRCPPHTTERKLMNRIDWYIIPFVSLMYLLAFLDRVNIANARAFHLETDLNLEKTEYNTALTIFFVPYIFFEIPSNILLKRFSPRIWLSGCMLAFGLVSIFQGLVQNYAGLLVTRFFLGVFETGMFPGAYMRMQGSLRN</sequence>
<name>A0A1S8A746_ROSNE</name>
<evidence type="ECO:0000259" key="8">
    <source>
        <dbReference type="PROSITE" id="PS50850"/>
    </source>
</evidence>
<dbReference type="PROSITE" id="PS50850">
    <property type="entry name" value="MFS"/>
    <property type="match status" value="1"/>
</dbReference>
<dbReference type="OMA" id="HMSSENA"/>
<dbReference type="InterPro" id="IPR011701">
    <property type="entry name" value="MFS"/>
</dbReference>